<feature type="DNA-binding region" description="H-T-H motif" evidence="4">
    <location>
        <begin position="36"/>
        <end position="55"/>
    </location>
</feature>
<evidence type="ECO:0000313" key="7">
    <source>
        <dbReference type="Proteomes" id="UP001499987"/>
    </source>
</evidence>
<organism evidence="6 7">
    <name type="scientific">Kitasatospora arboriphila</name>
    <dbReference type="NCBI Taxonomy" id="258052"/>
    <lineage>
        <taxon>Bacteria</taxon>
        <taxon>Bacillati</taxon>
        <taxon>Actinomycetota</taxon>
        <taxon>Actinomycetes</taxon>
        <taxon>Kitasatosporales</taxon>
        <taxon>Streptomycetaceae</taxon>
        <taxon>Kitasatospora</taxon>
    </lineage>
</organism>
<evidence type="ECO:0000256" key="4">
    <source>
        <dbReference type="PROSITE-ProRule" id="PRU00335"/>
    </source>
</evidence>
<dbReference type="PANTHER" id="PTHR30055">
    <property type="entry name" value="HTH-TYPE TRANSCRIPTIONAL REGULATOR RUTR"/>
    <property type="match status" value="1"/>
</dbReference>
<sequence length="199" mass="21713">MSSPAARGRRPAAETRAEILGVALDLFTEKGYEATSVRDISEALGVTKSALYYHFRNKEEIVASLVAERREEVRELAAWISAQPRTPGLVREAALRWIAGTTPERLAMMRLAQANQPVMRRLSEDAADVPGAFEEVVGLLVGEHADEQQRLAVRMAFDTVRAALLAAQGTAATDRDVLEAARRATVALTRAEEGDTADR</sequence>
<dbReference type="Pfam" id="PF00440">
    <property type="entry name" value="TetR_N"/>
    <property type="match status" value="1"/>
</dbReference>
<dbReference type="InterPro" id="IPR009057">
    <property type="entry name" value="Homeodomain-like_sf"/>
</dbReference>
<dbReference type="PRINTS" id="PR00455">
    <property type="entry name" value="HTHTETR"/>
</dbReference>
<accession>A0ABN1U3U3</accession>
<dbReference type="InterPro" id="IPR001647">
    <property type="entry name" value="HTH_TetR"/>
</dbReference>
<dbReference type="Gene3D" id="1.10.357.10">
    <property type="entry name" value="Tetracycline Repressor, domain 2"/>
    <property type="match status" value="1"/>
</dbReference>
<name>A0ABN1U3U3_9ACTN</name>
<dbReference type="InterPro" id="IPR050109">
    <property type="entry name" value="HTH-type_TetR-like_transc_reg"/>
</dbReference>
<keyword evidence="1" id="KW-0805">Transcription regulation</keyword>
<keyword evidence="3" id="KW-0804">Transcription</keyword>
<dbReference type="RefSeq" id="WP_344627352.1">
    <property type="nucleotide sequence ID" value="NZ_BAAALD010000098.1"/>
</dbReference>
<gene>
    <name evidence="6" type="ORF">GCM10009663_65690</name>
</gene>
<evidence type="ECO:0000256" key="1">
    <source>
        <dbReference type="ARBA" id="ARBA00023015"/>
    </source>
</evidence>
<evidence type="ECO:0000259" key="5">
    <source>
        <dbReference type="PROSITE" id="PS50977"/>
    </source>
</evidence>
<evidence type="ECO:0000256" key="3">
    <source>
        <dbReference type="ARBA" id="ARBA00023163"/>
    </source>
</evidence>
<dbReference type="PANTHER" id="PTHR30055:SF234">
    <property type="entry name" value="HTH-TYPE TRANSCRIPTIONAL REGULATOR BETI"/>
    <property type="match status" value="1"/>
</dbReference>
<keyword evidence="2 4" id="KW-0238">DNA-binding</keyword>
<evidence type="ECO:0000313" key="6">
    <source>
        <dbReference type="EMBL" id="GAA1116205.1"/>
    </source>
</evidence>
<dbReference type="SUPFAM" id="SSF46689">
    <property type="entry name" value="Homeodomain-like"/>
    <property type="match status" value="1"/>
</dbReference>
<comment type="caution">
    <text evidence="6">The sequence shown here is derived from an EMBL/GenBank/DDBJ whole genome shotgun (WGS) entry which is preliminary data.</text>
</comment>
<reference evidence="6 7" key="1">
    <citation type="journal article" date="2019" name="Int. J. Syst. Evol. Microbiol.">
        <title>The Global Catalogue of Microorganisms (GCM) 10K type strain sequencing project: providing services to taxonomists for standard genome sequencing and annotation.</title>
        <authorList>
            <consortium name="The Broad Institute Genomics Platform"/>
            <consortium name="The Broad Institute Genome Sequencing Center for Infectious Disease"/>
            <person name="Wu L."/>
            <person name="Ma J."/>
        </authorList>
    </citation>
    <scope>NUCLEOTIDE SEQUENCE [LARGE SCALE GENOMIC DNA]</scope>
    <source>
        <strain evidence="6 7">JCM 13002</strain>
    </source>
</reference>
<proteinExistence type="predicted"/>
<feature type="domain" description="HTH tetR-type" evidence="5">
    <location>
        <begin position="13"/>
        <end position="73"/>
    </location>
</feature>
<dbReference type="EMBL" id="BAAALD010000098">
    <property type="protein sequence ID" value="GAA1116205.1"/>
    <property type="molecule type" value="Genomic_DNA"/>
</dbReference>
<dbReference type="Proteomes" id="UP001499987">
    <property type="component" value="Unassembled WGS sequence"/>
</dbReference>
<protein>
    <recommendedName>
        <fullName evidence="5">HTH tetR-type domain-containing protein</fullName>
    </recommendedName>
</protein>
<evidence type="ECO:0000256" key="2">
    <source>
        <dbReference type="ARBA" id="ARBA00023125"/>
    </source>
</evidence>
<keyword evidence="7" id="KW-1185">Reference proteome</keyword>
<dbReference type="PROSITE" id="PS50977">
    <property type="entry name" value="HTH_TETR_2"/>
    <property type="match status" value="1"/>
</dbReference>